<dbReference type="Gene3D" id="3.30.465.10">
    <property type="match status" value="1"/>
</dbReference>
<evidence type="ECO:0000256" key="3">
    <source>
        <dbReference type="ARBA" id="ARBA00022827"/>
    </source>
</evidence>
<dbReference type="Gene3D" id="3.40.462.20">
    <property type="match status" value="1"/>
</dbReference>
<dbReference type="AlphaFoldDB" id="A0A1Q5Q6R8"/>
<evidence type="ECO:0000259" key="6">
    <source>
        <dbReference type="PROSITE" id="PS51387"/>
    </source>
</evidence>
<dbReference type="STRING" id="1441469.A0A1Q5Q6R8"/>
<dbReference type="RefSeq" id="XP_020115660.1">
    <property type="nucleotide sequence ID" value="XM_020264223.1"/>
</dbReference>
<dbReference type="InterPro" id="IPR036318">
    <property type="entry name" value="FAD-bd_PCMH-like_sf"/>
</dbReference>
<accession>A0A1Q5Q6R8</accession>
<dbReference type="Pfam" id="PF08031">
    <property type="entry name" value="BBE"/>
    <property type="match status" value="1"/>
</dbReference>
<evidence type="ECO:0000313" key="7">
    <source>
        <dbReference type="EMBL" id="OKL55539.1"/>
    </source>
</evidence>
<reference evidence="7 8" key="1">
    <citation type="submission" date="2015-06" db="EMBL/GenBank/DDBJ databases">
        <title>Talaromyces atroroseus IBT 11181 draft genome.</title>
        <authorList>
            <person name="Rasmussen K.B."/>
            <person name="Rasmussen S."/>
            <person name="Petersen B."/>
            <person name="Sicheritz-Ponten T."/>
            <person name="Mortensen U.H."/>
            <person name="Thrane U."/>
        </authorList>
    </citation>
    <scope>NUCLEOTIDE SEQUENCE [LARGE SCALE GENOMIC DNA]</scope>
    <source>
        <strain evidence="7 8">IBT 11181</strain>
    </source>
</reference>
<dbReference type="EMBL" id="LFMY01000020">
    <property type="protein sequence ID" value="OKL55539.1"/>
    <property type="molecule type" value="Genomic_DNA"/>
</dbReference>
<dbReference type="Pfam" id="PF01565">
    <property type="entry name" value="FAD_binding_4"/>
    <property type="match status" value="1"/>
</dbReference>
<dbReference type="InterPro" id="IPR016169">
    <property type="entry name" value="FAD-bd_PCMH_sub2"/>
</dbReference>
<dbReference type="InterPro" id="IPR012951">
    <property type="entry name" value="BBE"/>
</dbReference>
<proteinExistence type="inferred from homology"/>
<keyword evidence="2" id="KW-0285">Flavoprotein</keyword>
<evidence type="ECO:0000313" key="8">
    <source>
        <dbReference type="Proteomes" id="UP000214365"/>
    </source>
</evidence>
<dbReference type="Proteomes" id="UP000214365">
    <property type="component" value="Unassembled WGS sequence"/>
</dbReference>
<evidence type="ECO:0000256" key="1">
    <source>
        <dbReference type="ARBA" id="ARBA00005466"/>
    </source>
</evidence>
<evidence type="ECO:0000256" key="5">
    <source>
        <dbReference type="SAM" id="SignalP"/>
    </source>
</evidence>
<feature type="signal peptide" evidence="5">
    <location>
        <begin position="1"/>
        <end position="19"/>
    </location>
</feature>
<keyword evidence="8" id="KW-1185">Reference proteome</keyword>
<name>A0A1Q5Q6R8_TALAT</name>
<dbReference type="PROSITE" id="PS51387">
    <property type="entry name" value="FAD_PCMH"/>
    <property type="match status" value="1"/>
</dbReference>
<comment type="similarity">
    <text evidence="1">Belongs to the oxygen-dependent FAD-linked oxidoreductase family.</text>
</comment>
<dbReference type="InterPro" id="IPR006093">
    <property type="entry name" value="Oxy_OxRdtase_FAD_BS"/>
</dbReference>
<sequence length="472" mass="50616">MPAALSICLLAALSANHSALVTPSSSDYNSSLAIYNLNLPIYPAAVTYPSSTEEVAAIVKCAAEGNYKVQAKSGGHSYGNYGWGGESGEIVINLANLDGYSYDDSTGYATVGAGSRLGPVTTALYNSGKRAIAHGSCPDVGIGGHATIGGVGPTSRQWGATIDHVVSATVVLANGRIATVSETENPDLFWALKGAGFSYFVVTEFVFKTEAAPVGGVSYTYAFQGLNASAQSQVFKDFQTFISNPDLSWELYIMMVGLPEVLEITGAFFGSLDDFNALGLEQSFSIPPAANVTVIPNWLDMVAIWATESETAEEPAYFYAKSLDILPDALLSNDTIDSMFEYLTTTPDDALTYELEVQLVSGAMAEIASNATAFPHRDVLYWIFAYASTNGTVSETTIDFLDGFNNVIYDAFPNETFYAYAGYVDPLLTNGPELYWADNLPRLEEIKKEWDPRDVFHNPQTVPVGEGSSGEC</sequence>
<dbReference type="OrthoDB" id="407275at2759"/>
<feature type="chain" id="PRO_5013067102" description="FAD-binding PCMH-type domain-containing protein" evidence="5">
    <location>
        <begin position="20"/>
        <end position="472"/>
    </location>
</feature>
<dbReference type="PROSITE" id="PS00862">
    <property type="entry name" value="OX2_COVAL_FAD"/>
    <property type="match status" value="1"/>
</dbReference>
<dbReference type="InterPro" id="IPR006094">
    <property type="entry name" value="Oxid_FAD_bind_N"/>
</dbReference>
<keyword evidence="5" id="KW-0732">Signal</keyword>
<keyword evidence="3" id="KW-0274">FAD</keyword>
<feature type="domain" description="FAD-binding PCMH-type" evidence="6">
    <location>
        <begin position="39"/>
        <end position="212"/>
    </location>
</feature>
<organism evidence="7 8">
    <name type="scientific">Talaromyces atroroseus</name>
    <dbReference type="NCBI Taxonomy" id="1441469"/>
    <lineage>
        <taxon>Eukaryota</taxon>
        <taxon>Fungi</taxon>
        <taxon>Dikarya</taxon>
        <taxon>Ascomycota</taxon>
        <taxon>Pezizomycotina</taxon>
        <taxon>Eurotiomycetes</taxon>
        <taxon>Eurotiomycetidae</taxon>
        <taxon>Eurotiales</taxon>
        <taxon>Trichocomaceae</taxon>
        <taxon>Talaromyces</taxon>
        <taxon>Talaromyces sect. Trachyspermi</taxon>
    </lineage>
</organism>
<gene>
    <name evidence="7" type="ORF">UA08_09237</name>
</gene>
<comment type="caution">
    <text evidence="7">The sequence shown here is derived from an EMBL/GenBank/DDBJ whole genome shotgun (WGS) entry which is preliminary data.</text>
</comment>
<dbReference type="PANTHER" id="PTHR42973:SF17">
    <property type="entry name" value="OXIDASE, PUTATIVE (AFU_ORTHOLOGUE AFUA_6G14340)-RELATED"/>
    <property type="match status" value="1"/>
</dbReference>
<dbReference type="GeneID" id="31008993"/>
<protein>
    <recommendedName>
        <fullName evidence="6">FAD-binding PCMH-type domain-containing protein</fullName>
    </recommendedName>
</protein>
<evidence type="ECO:0000256" key="2">
    <source>
        <dbReference type="ARBA" id="ARBA00022630"/>
    </source>
</evidence>
<dbReference type="SUPFAM" id="SSF56176">
    <property type="entry name" value="FAD-binding/transporter-associated domain-like"/>
    <property type="match status" value="1"/>
</dbReference>
<dbReference type="GO" id="GO:0016491">
    <property type="term" value="F:oxidoreductase activity"/>
    <property type="evidence" value="ECO:0007669"/>
    <property type="project" value="UniProtKB-KW"/>
</dbReference>
<evidence type="ECO:0000256" key="4">
    <source>
        <dbReference type="ARBA" id="ARBA00023002"/>
    </source>
</evidence>
<dbReference type="InterPro" id="IPR016166">
    <property type="entry name" value="FAD-bd_PCMH"/>
</dbReference>
<dbReference type="GO" id="GO:0071949">
    <property type="term" value="F:FAD binding"/>
    <property type="evidence" value="ECO:0007669"/>
    <property type="project" value="InterPro"/>
</dbReference>
<keyword evidence="4" id="KW-0560">Oxidoreductase</keyword>
<dbReference type="PANTHER" id="PTHR42973">
    <property type="entry name" value="BINDING OXIDOREDUCTASE, PUTATIVE (AFU_ORTHOLOGUE AFUA_1G17690)-RELATED"/>
    <property type="match status" value="1"/>
</dbReference>
<dbReference type="InterPro" id="IPR050416">
    <property type="entry name" value="FAD-linked_Oxidoreductase"/>
</dbReference>